<protein>
    <recommendedName>
        <fullName evidence="3">Peptidase M15A C-terminal domain-containing protein</fullName>
    </recommendedName>
</protein>
<organism evidence="1 2">
    <name type="scientific">Candidatus Caccoplasma merdipullorum</name>
    <dbReference type="NCBI Taxonomy" id="2840718"/>
    <lineage>
        <taxon>Bacteria</taxon>
        <taxon>Pseudomonadati</taxon>
        <taxon>Bacteroidota</taxon>
        <taxon>Bacteroidia</taxon>
        <taxon>Bacteroidales</taxon>
        <taxon>Bacteroidaceae</taxon>
        <taxon>Bacteroidaceae incertae sedis</taxon>
        <taxon>Candidatus Caccoplasma</taxon>
    </lineage>
</organism>
<evidence type="ECO:0000313" key="2">
    <source>
        <dbReference type="Proteomes" id="UP000823636"/>
    </source>
</evidence>
<reference evidence="1" key="2">
    <citation type="journal article" date="2021" name="PeerJ">
        <title>Extensive microbial diversity within the chicken gut microbiome revealed by metagenomics and culture.</title>
        <authorList>
            <person name="Gilroy R."/>
            <person name="Ravi A."/>
            <person name="Getino M."/>
            <person name="Pursley I."/>
            <person name="Horton D.L."/>
            <person name="Alikhan N.F."/>
            <person name="Baker D."/>
            <person name="Gharbi K."/>
            <person name="Hall N."/>
            <person name="Watson M."/>
            <person name="Adriaenssens E.M."/>
            <person name="Foster-Nyarko E."/>
            <person name="Jarju S."/>
            <person name="Secka A."/>
            <person name="Antonio M."/>
            <person name="Oren A."/>
            <person name="Chaudhuri R.R."/>
            <person name="La Ragione R."/>
            <person name="Hildebrand F."/>
            <person name="Pallen M.J."/>
        </authorList>
    </citation>
    <scope>NUCLEOTIDE SEQUENCE</scope>
    <source>
        <strain evidence="1">G3-4614</strain>
    </source>
</reference>
<proteinExistence type="predicted"/>
<sequence length="143" mass="16318">MKSKYFKIEELVCRHVYEKFGDKAWMFIDDRLIETLNLLREKILGVPMIINTWKDGGGYSQRGLRCNRCQIVREKTSPYLSAHILGKGVDFNAAGMTADEVRSEIIKAQVLLPWPIRLEKGVSWVHLDVYDSGNGNKVTLFGA</sequence>
<evidence type="ECO:0008006" key="3">
    <source>
        <dbReference type="Google" id="ProtNLM"/>
    </source>
</evidence>
<dbReference type="EMBL" id="JADIMW010000067">
    <property type="protein sequence ID" value="MBO8438493.1"/>
    <property type="molecule type" value="Genomic_DNA"/>
</dbReference>
<comment type="caution">
    <text evidence="1">The sequence shown here is derived from an EMBL/GenBank/DDBJ whole genome shotgun (WGS) entry which is preliminary data.</text>
</comment>
<reference evidence="1" key="1">
    <citation type="submission" date="2020-10" db="EMBL/GenBank/DDBJ databases">
        <authorList>
            <person name="Gilroy R."/>
        </authorList>
    </citation>
    <scope>NUCLEOTIDE SEQUENCE</scope>
    <source>
        <strain evidence="1">G3-4614</strain>
    </source>
</reference>
<name>A0A9D9E504_9BACT</name>
<dbReference type="SUPFAM" id="SSF55166">
    <property type="entry name" value="Hedgehog/DD-peptidase"/>
    <property type="match status" value="1"/>
</dbReference>
<dbReference type="AlphaFoldDB" id="A0A9D9E504"/>
<evidence type="ECO:0000313" key="1">
    <source>
        <dbReference type="EMBL" id="MBO8438493.1"/>
    </source>
</evidence>
<gene>
    <name evidence="1" type="ORF">IAC54_06305</name>
</gene>
<dbReference type="Proteomes" id="UP000823636">
    <property type="component" value="Unassembled WGS sequence"/>
</dbReference>
<accession>A0A9D9E504</accession>
<dbReference type="InterPro" id="IPR009045">
    <property type="entry name" value="Zn_M74/Hedgehog-like"/>
</dbReference>